<dbReference type="PRINTS" id="PR01543">
    <property type="entry name" value="ANATRNSFRASE"/>
</dbReference>
<evidence type="ECO:0000313" key="4">
    <source>
        <dbReference type="Proteomes" id="UP000254502"/>
    </source>
</evidence>
<reference evidence="3 4" key="1">
    <citation type="submission" date="2018-06" db="EMBL/GenBank/DDBJ databases">
        <authorList>
            <consortium name="Pathogen Informatics"/>
            <person name="Doyle S."/>
        </authorList>
    </citation>
    <scope>NUCLEOTIDE SEQUENCE [LARGE SCALE GENOMIC DNA]</scope>
    <source>
        <strain evidence="3 4">NCTC5664</strain>
    </source>
</reference>
<dbReference type="InterPro" id="IPR038765">
    <property type="entry name" value="Papain-like_cys_pep_sf"/>
</dbReference>
<evidence type="ECO:0000256" key="2">
    <source>
        <dbReference type="RuleBase" id="RU003452"/>
    </source>
</evidence>
<sequence>MNIAKLEDYLQIDSSRYNRLSIEALNYYATRFMLTVPFENIDVQNSKPISINIDALFNKIVHDKRGGFCYELNTFFKTYLQQKGFNPELMSATIHTPGGGRSLNGSHASLVVSINDVFYVTDVGFGDYLYMPFLLLRQSIHNRLLTSVVRFVLSLTTKTRIFSMFKNSKMIIGIQNMKLNLKLNVLQILIKI</sequence>
<dbReference type="Gene3D" id="3.30.2140.20">
    <property type="match status" value="1"/>
</dbReference>
<dbReference type="PANTHER" id="PTHR11786:SF0">
    <property type="entry name" value="ARYLAMINE N-ACETYLTRANSFERASE 4-RELATED"/>
    <property type="match status" value="1"/>
</dbReference>
<keyword evidence="3" id="KW-0012">Acyltransferase</keyword>
<dbReference type="Pfam" id="PF00797">
    <property type="entry name" value="Acetyltransf_2"/>
    <property type="match status" value="1"/>
</dbReference>
<dbReference type="Proteomes" id="UP000254502">
    <property type="component" value="Unassembled WGS sequence"/>
</dbReference>
<accession>A0A380DP87</accession>
<dbReference type="GO" id="GO:0046990">
    <property type="term" value="F:N-hydroxyarylamine O-acetyltransferase activity"/>
    <property type="evidence" value="ECO:0007669"/>
    <property type="project" value="UniProtKB-EC"/>
</dbReference>
<comment type="similarity">
    <text evidence="1 2">Belongs to the arylamine N-acetyltransferase family.</text>
</comment>
<protein>
    <submittedName>
        <fullName evidence="3">N-acetyltransferase</fullName>
        <ecNumber evidence="3">2.3.1.118</ecNumber>
    </submittedName>
</protein>
<keyword evidence="3" id="KW-0808">Transferase</keyword>
<dbReference type="EMBL" id="UHAQ01000002">
    <property type="protein sequence ID" value="SUK39865.1"/>
    <property type="molecule type" value="Genomic_DNA"/>
</dbReference>
<name>A0A380DP87_STAAU</name>
<dbReference type="EC" id="2.3.1.118" evidence="3"/>
<evidence type="ECO:0000256" key="1">
    <source>
        <dbReference type="ARBA" id="ARBA00006547"/>
    </source>
</evidence>
<dbReference type="PANTHER" id="PTHR11786">
    <property type="entry name" value="N-HYDROXYARYLAMINE O-ACETYLTRANSFERASE"/>
    <property type="match status" value="1"/>
</dbReference>
<evidence type="ECO:0000313" key="3">
    <source>
        <dbReference type="EMBL" id="SUK39865.1"/>
    </source>
</evidence>
<dbReference type="AlphaFoldDB" id="A0A380DP87"/>
<dbReference type="SUPFAM" id="SSF54001">
    <property type="entry name" value="Cysteine proteinases"/>
    <property type="match status" value="1"/>
</dbReference>
<proteinExistence type="inferred from homology"/>
<organism evidence="3 4">
    <name type="scientific">Staphylococcus aureus</name>
    <dbReference type="NCBI Taxonomy" id="1280"/>
    <lineage>
        <taxon>Bacteria</taxon>
        <taxon>Bacillati</taxon>
        <taxon>Bacillota</taxon>
        <taxon>Bacilli</taxon>
        <taxon>Bacillales</taxon>
        <taxon>Staphylococcaceae</taxon>
        <taxon>Staphylococcus</taxon>
    </lineage>
</organism>
<dbReference type="InterPro" id="IPR001447">
    <property type="entry name" value="Arylamine_N-AcTrfase"/>
</dbReference>
<dbReference type="InterPro" id="IPR053710">
    <property type="entry name" value="Arylamine_NAT_domain_sf"/>
</dbReference>
<gene>
    <name evidence="3" type="primary">nhoA</name>
    <name evidence="3" type="ORF">NCTC5664_00987</name>
</gene>